<proteinExistence type="inferred from homology"/>
<feature type="transmembrane region" description="Helical" evidence="2">
    <location>
        <begin position="30"/>
        <end position="52"/>
    </location>
</feature>
<evidence type="ECO:0000259" key="3">
    <source>
        <dbReference type="Pfam" id="PF03816"/>
    </source>
</evidence>
<accession>A0A9D2NMT3</accession>
<feature type="transmembrane region" description="Helical" evidence="2">
    <location>
        <begin position="58"/>
        <end position="78"/>
    </location>
</feature>
<dbReference type="NCBIfam" id="TIGR00350">
    <property type="entry name" value="lytR_cpsA_psr"/>
    <property type="match status" value="1"/>
</dbReference>
<protein>
    <submittedName>
        <fullName evidence="4">LCP family protein</fullName>
    </submittedName>
</protein>
<keyword evidence="2" id="KW-1133">Transmembrane helix</keyword>
<dbReference type="Proteomes" id="UP000823890">
    <property type="component" value="Unassembled WGS sequence"/>
</dbReference>
<reference evidence="4" key="2">
    <citation type="submission" date="2021-04" db="EMBL/GenBank/DDBJ databases">
        <authorList>
            <person name="Gilroy R."/>
        </authorList>
    </citation>
    <scope>NUCLEOTIDE SEQUENCE</scope>
    <source>
        <strain evidence="4">ChiW19-954</strain>
    </source>
</reference>
<dbReference type="Gene3D" id="3.40.190.10">
    <property type="entry name" value="Periplasmic binding protein-like II"/>
    <property type="match status" value="1"/>
</dbReference>
<dbReference type="AlphaFoldDB" id="A0A9D2NMT3"/>
<dbReference type="PANTHER" id="PTHR33392:SF6">
    <property type="entry name" value="POLYISOPRENYL-TEICHOIC ACID--PEPTIDOGLYCAN TEICHOIC ACID TRANSFERASE TAGU"/>
    <property type="match status" value="1"/>
</dbReference>
<feature type="transmembrane region" description="Helical" evidence="2">
    <location>
        <begin position="90"/>
        <end position="107"/>
    </location>
</feature>
<dbReference type="PANTHER" id="PTHR33392">
    <property type="entry name" value="POLYISOPRENYL-TEICHOIC ACID--PEPTIDOGLYCAN TEICHOIC ACID TRANSFERASE TAGU"/>
    <property type="match status" value="1"/>
</dbReference>
<name>A0A9D2NMT3_9FIRM</name>
<dbReference type="InterPro" id="IPR004474">
    <property type="entry name" value="LytR_CpsA_psr"/>
</dbReference>
<evidence type="ECO:0000256" key="2">
    <source>
        <dbReference type="SAM" id="Phobius"/>
    </source>
</evidence>
<reference evidence="4" key="1">
    <citation type="journal article" date="2021" name="PeerJ">
        <title>Extensive microbial diversity within the chicken gut microbiome revealed by metagenomics and culture.</title>
        <authorList>
            <person name="Gilroy R."/>
            <person name="Ravi A."/>
            <person name="Getino M."/>
            <person name="Pursley I."/>
            <person name="Horton D.L."/>
            <person name="Alikhan N.F."/>
            <person name="Baker D."/>
            <person name="Gharbi K."/>
            <person name="Hall N."/>
            <person name="Watson M."/>
            <person name="Adriaenssens E.M."/>
            <person name="Foster-Nyarko E."/>
            <person name="Jarju S."/>
            <person name="Secka A."/>
            <person name="Antonio M."/>
            <person name="Oren A."/>
            <person name="Chaudhuri R.R."/>
            <person name="La Ragione R."/>
            <person name="Hildebrand F."/>
            <person name="Pallen M.J."/>
        </authorList>
    </citation>
    <scope>NUCLEOTIDE SEQUENCE</scope>
    <source>
        <strain evidence="4">ChiW19-954</strain>
    </source>
</reference>
<organism evidence="4 5">
    <name type="scientific">Candidatus Mediterraneibacter faecipullorum</name>
    <dbReference type="NCBI Taxonomy" id="2838670"/>
    <lineage>
        <taxon>Bacteria</taxon>
        <taxon>Bacillati</taxon>
        <taxon>Bacillota</taxon>
        <taxon>Clostridia</taxon>
        <taxon>Lachnospirales</taxon>
        <taxon>Lachnospiraceae</taxon>
        <taxon>Mediterraneibacter</taxon>
    </lineage>
</organism>
<keyword evidence="2" id="KW-0472">Membrane</keyword>
<evidence type="ECO:0000313" key="5">
    <source>
        <dbReference type="Proteomes" id="UP000823890"/>
    </source>
</evidence>
<evidence type="ECO:0000256" key="1">
    <source>
        <dbReference type="ARBA" id="ARBA00006068"/>
    </source>
</evidence>
<sequence length="512" mass="56310">MAKKRRSVDNTGRNCRNTSRYSERTATNRLGSFCLVFQALVSIVFMIVVILLDMLPMNYLALVAAILFFLWCIAFTTQAVRKKRGTAGKIFSLLMICVLTFGAYNIAQANNMLSLITGGNTRVDKMAVAVLADDSAETIEDTVGYNFGVQFQQGGDNIQTAVTNLQEELGSDLTLTECDSVQAQAQALVDGDVQAIIYNEAYTQLMDDAVEGFSDNIKIIYEMDIKTELNLGGGSDDTLTKEPFTVYISGIDTYGEVSETSRSDVNIIAVVNPTTHEILLITTPRDSYVPLYGPDVQQGAMDKLTHAGVYGIETSMATLGNLYETDINYYVRLNFTSLIDIVDILGGIDVESEYAFTTSEDSEYVMDVQEGLNHFNGEQALAFSRERQNLEDGDNQRGKNQQAVITAMLKKMISPTMLLKAGTIMNQVSKDVETNVTQPQLNALIRDQLRTNAKWSIQSVALSGEGGQDYCYSASDQLLYVMYPDDSSLREIIDLTNVVEEGGSLEAGEALN</sequence>
<comment type="similarity">
    <text evidence="1">Belongs to the LytR/CpsA/Psr (LCP) family.</text>
</comment>
<keyword evidence="2" id="KW-0812">Transmembrane</keyword>
<dbReference type="EMBL" id="DWWO01000071">
    <property type="protein sequence ID" value="HJC34025.1"/>
    <property type="molecule type" value="Genomic_DNA"/>
</dbReference>
<gene>
    <name evidence="4" type="ORF">H9758_05455</name>
</gene>
<dbReference type="Gene3D" id="3.40.630.190">
    <property type="entry name" value="LCP protein"/>
    <property type="match status" value="1"/>
</dbReference>
<dbReference type="InterPro" id="IPR050922">
    <property type="entry name" value="LytR/CpsA/Psr_CW_biosynth"/>
</dbReference>
<comment type="caution">
    <text evidence="4">The sequence shown here is derived from an EMBL/GenBank/DDBJ whole genome shotgun (WGS) entry which is preliminary data.</text>
</comment>
<evidence type="ECO:0000313" key="4">
    <source>
        <dbReference type="EMBL" id="HJC34025.1"/>
    </source>
</evidence>
<feature type="domain" description="Cell envelope-related transcriptional attenuator" evidence="3">
    <location>
        <begin position="262"/>
        <end position="413"/>
    </location>
</feature>
<dbReference type="Pfam" id="PF03816">
    <property type="entry name" value="LytR_cpsA_psr"/>
    <property type="match status" value="1"/>
</dbReference>